<dbReference type="VEuPathDB" id="TriTrypDB:BSAL_65100"/>
<dbReference type="PANTHER" id="PTHR10556">
    <property type="entry name" value="3-OXO-5-ALPHA-STEROID 4-DEHYDROGENASE"/>
    <property type="match status" value="1"/>
</dbReference>
<name>A0A0S4IUN0_BODSA</name>
<evidence type="ECO:0000313" key="16">
    <source>
        <dbReference type="Proteomes" id="UP000051952"/>
    </source>
</evidence>
<dbReference type="GO" id="GO:0006694">
    <property type="term" value="P:steroid biosynthetic process"/>
    <property type="evidence" value="ECO:0007669"/>
    <property type="project" value="TreeGrafter"/>
</dbReference>
<evidence type="ECO:0000256" key="4">
    <source>
        <dbReference type="ARBA" id="ARBA00022692"/>
    </source>
</evidence>
<feature type="domain" description="3-oxo-5-alpha-steroid 4-dehydrogenase C-terminal" evidence="14">
    <location>
        <begin position="110"/>
        <end position="284"/>
    </location>
</feature>
<dbReference type="Pfam" id="PF02544">
    <property type="entry name" value="Steroid_dh"/>
    <property type="match status" value="1"/>
</dbReference>
<dbReference type="InterPro" id="IPR039357">
    <property type="entry name" value="SRD5A/TECR"/>
</dbReference>
<keyword evidence="7" id="KW-0492">Microsome</keyword>
<organism evidence="15 16">
    <name type="scientific">Bodo saltans</name>
    <name type="common">Flagellated protozoan</name>
    <dbReference type="NCBI Taxonomy" id="75058"/>
    <lineage>
        <taxon>Eukaryota</taxon>
        <taxon>Discoba</taxon>
        <taxon>Euglenozoa</taxon>
        <taxon>Kinetoplastea</taxon>
        <taxon>Metakinetoplastina</taxon>
        <taxon>Eubodonida</taxon>
        <taxon>Bodonidae</taxon>
        <taxon>Bodo</taxon>
    </lineage>
</organism>
<keyword evidence="4 13" id="KW-0812">Transmembrane</keyword>
<feature type="transmembrane region" description="Helical" evidence="13">
    <location>
        <begin position="71"/>
        <end position="95"/>
    </location>
</feature>
<evidence type="ECO:0000256" key="5">
    <source>
        <dbReference type="ARBA" id="ARBA00022782"/>
    </source>
</evidence>
<evidence type="ECO:0000256" key="1">
    <source>
        <dbReference type="ARBA" id="ARBA00004477"/>
    </source>
</evidence>
<feature type="transmembrane region" description="Helical" evidence="13">
    <location>
        <begin position="115"/>
        <end position="137"/>
    </location>
</feature>
<evidence type="ECO:0000256" key="13">
    <source>
        <dbReference type="SAM" id="Phobius"/>
    </source>
</evidence>
<comment type="similarity">
    <text evidence="3">Belongs to the steroid 5-alpha reductase family.</text>
</comment>
<dbReference type="GO" id="GO:0030154">
    <property type="term" value="P:cell differentiation"/>
    <property type="evidence" value="ECO:0007669"/>
    <property type="project" value="UniProtKB-KW"/>
</dbReference>
<dbReference type="GO" id="GO:0003865">
    <property type="term" value="F:3-oxo-5-alpha-steroid 4-dehydrogenase activity"/>
    <property type="evidence" value="ECO:0007669"/>
    <property type="project" value="TreeGrafter"/>
</dbReference>
<keyword evidence="9 13" id="KW-1133">Transmembrane helix</keyword>
<evidence type="ECO:0000259" key="14">
    <source>
        <dbReference type="Pfam" id="PF02544"/>
    </source>
</evidence>
<evidence type="ECO:0000256" key="6">
    <source>
        <dbReference type="ARBA" id="ARBA00022824"/>
    </source>
</evidence>
<keyword evidence="11" id="KW-0443">Lipid metabolism</keyword>
<dbReference type="OrthoDB" id="5788137at2759"/>
<evidence type="ECO:0000256" key="3">
    <source>
        <dbReference type="ARBA" id="ARBA00007742"/>
    </source>
</evidence>
<keyword evidence="5" id="KW-0221">Differentiation</keyword>
<keyword evidence="16" id="KW-1185">Reference proteome</keyword>
<feature type="transmembrane region" description="Helical" evidence="13">
    <location>
        <begin position="157"/>
        <end position="175"/>
    </location>
</feature>
<dbReference type="PANTHER" id="PTHR10556:SF57">
    <property type="entry name" value="3-OXO-5-ALPHA-STEROID 4-DEHYDROGENASE 1"/>
    <property type="match status" value="1"/>
</dbReference>
<reference evidence="16" key="1">
    <citation type="submission" date="2015-09" db="EMBL/GenBank/DDBJ databases">
        <authorList>
            <consortium name="Pathogen Informatics"/>
        </authorList>
    </citation>
    <scope>NUCLEOTIDE SEQUENCE [LARGE SCALE GENOMIC DNA]</scope>
    <source>
        <strain evidence="16">Lake Konstanz</strain>
    </source>
</reference>
<dbReference type="OMA" id="PHYALEW"/>
<dbReference type="Proteomes" id="UP000051952">
    <property type="component" value="Unassembled WGS sequence"/>
</dbReference>
<dbReference type="GO" id="GO:0005789">
    <property type="term" value="C:endoplasmic reticulum membrane"/>
    <property type="evidence" value="ECO:0007669"/>
    <property type="project" value="UniProtKB-SubCell"/>
</dbReference>
<accession>A0A0S4IUN0</accession>
<evidence type="ECO:0000256" key="11">
    <source>
        <dbReference type="ARBA" id="ARBA00023098"/>
    </source>
</evidence>
<comment type="subcellular location">
    <subcellularLocation>
        <location evidence="1">Endoplasmic reticulum membrane</location>
        <topology evidence="1">Multi-pass membrane protein</topology>
    </subcellularLocation>
    <subcellularLocation>
        <location evidence="2">Microsome membrane</location>
    </subcellularLocation>
</comment>
<protein>
    <submittedName>
        <fullName evidence="15">3-oxo-5-alpha-steroid 4-dehydrogenase, putative</fullName>
    </submittedName>
</protein>
<evidence type="ECO:0000256" key="10">
    <source>
        <dbReference type="ARBA" id="ARBA00023002"/>
    </source>
</evidence>
<evidence type="ECO:0000256" key="2">
    <source>
        <dbReference type="ARBA" id="ARBA00004524"/>
    </source>
</evidence>
<keyword evidence="12 13" id="KW-0472">Membrane</keyword>
<dbReference type="EMBL" id="CYKH01000391">
    <property type="protein sequence ID" value="CUF71535.1"/>
    <property type="molecule type" value="Genomic_DNA"/>
</dbReference>
<evidence type="ECO:0000256" key="12">
    <source>
        <dbReference type="ARBA" id="ARBA00023136"/>
    </source>
</evidence>
<dbReference type="AlphaFoldDB" id="A0A0S4IUN0"/>
<feature type="transmembrane region" description="Helical" evidence="13">
    <location>
        <begin position="218"/>
        <end position="249"/>
    </location>
</feature>
<keyword evidence="6" id="KW-0256">Endoplasmic reticulum</keyword>
<dbReference type="InterPro" id="IPR001104">
    <property type="entry name" value="3-oxo-5_a-steroid_4-DH_C"/>
</dbReference>
<sequence>MAFLTLLSVTVCHAPYGRYSADTIVPVVMDTRAAWILQEMPTLAAVAFHLALVGGASSKSLFDIVLDPLDAVIAGVYATPCVAFIGLALFTTHYIHRTLIFPFMIQPRSPTPIHIMLLANAYCSFNGTLQASAWIRFAPKLFGEVKFSDLLENPCSPPAIVTIVGILLFASGMFINMKSDYALVALRHRTAKGSYSIPRGFAFEFISCPNFFGEGVEWLGYAFTAAGLSGACICTTASLVGLSFFLYTLSNTFPRGVKHHQWYLDTFKEKYAQLNRKAVIPFIL</sequence>
<keyword evidence="10" id="KW-0560">Oxidoreductase</keyword>
<gene>
    <name evidence="15" type="ORF">BSAL_65100</name>
</gene>
<evidence type="ECO:0000256" key="8">
    <source>
        <dbReference type="ARBA" id="ARBA00022857"/>
    </source>
</evidence>
<keyword evidence="8" id="KW-0521">NADP</keyword>
<proteinExistence type="inferred from homology"/>
<dbReference type="PROSITE" id="PS50244">
    <property type="entry name" value="S5A_REDUCTASE"/>
    <property type="match status" value="1"/>
</dbReference>
<evidence type="ECO:0000256" key="7">
    <source>
        <dbReference type="ARBA" id="ARBA00022848"/>
    </source>
</evidence>
<evidence type="ECO:0000313" key="15">
    <source>
        <dbReference type="EMBL" id="CUF71535.1"/>
    </source>
</evidence>
<evidence type="ECO:0000256" key="9">
    <source>
        <dbReference type="ARBA" id="ARBA00022989"/>
    </source>
</evidence>